<evidence type="ECO:0000256" key="2">
    <source>
        <dbReference type="ARBA" id="ARBA00022723"/>
    </source>
</evidence>
<keyword evidence="6" id="KW-0342">GTP-binding</keyword>
<evidence type="ECO:0000313" key="9">
    <source>
        <dbReference type="EMBL" id="ACV08620.1"/>
    </source>
</evidence>
<dbReference type="OrthoDB" id="9788295at2"/>
<accession>C7R2Z8</accession>
<dbReference type="RefSeq" id="WP_015771248.1">
    <property type="nucleotide sequence ID" value="NC_013174.1"/>
</dbReference>
<dbReference type="SUPFAM" id="SSF144010">
    <property type="entry name" value="CofE-like"/>
    <property type="match status" value="1"/>
</dbReference>
<dbReference type="GO" id="GO:0052618">
    <property type="term" value="F:coenzyme F420-0:L-glutamate ligase activity"/>
    <property type="evidence" value="ECO:0007669"/>
    <property type="project" value="TreeGrafter"/>
</dbReference>
<evidence type="ECO:0000256" key="7">
    <source>
        <dbReference type="ARBA" id="ARBA00023211"/>
    </source>
</evidence>
<keyword evidence="10" id="KW-1185">Reference proteome</keyword>
<dbReference type="InterPro" id="IPR002847">
    <property type="entry name" value="F420-0_gamma-glut_ligase-dom"/>
</dbReference>
<organism evidence="9 10">
    <name type="scientific">Jonesia denitrificans (strain ATCC 14870 / DSM 20603 / BCRC 15368 / CIP 55.134 / JCM 11481 / NBRC 15587 / NCTC 10816 / Prevot 55134)</name>
    <name type="common">Listeria denitrificans</name>
    <dbReference type="NCBI Taxonomy" id="471856"/>
    <lineage>
        <taxon>Bacteria</taxon>
        <taxon>Bacillati</taxon>
        <taxon>Actinomycetota</taxon>
        <taxon>Actinomycetes</taxon>
        <taxon>Micrococcales</taxon>
        <taxon>Jonesiaceae</taxon>
        <taxon>Jonesia</taxon>
    </lineage>
</organism>
<dbReference type="PANTHER" id="PTHR47917">
    <property type="match status" value="1"/>
</dbReference>
<dbReference type="HOGENOM" id="CLU_051152_1_1_11"/>
<dbReference type="Proteomes" id="UP000000628">
    <property type="component" value="Chromosome"/>
</dbReference>
<reference evidence="9 10" key="1">
    <citation type="journal article" date="2009" name="Stand. Genomic Sci.">
        <title>Complete genome sequence of Jonesia denitrificans type strain (Prevot 55134).</title>
        <authorList>
            <person name="Pukall R."/>
            <person name="Gehrich-Schroter G."/>
            <person name="Lapidus A."/>
            <person name="Nolan M."/>
            <person name="Glavina Del Rio T."/>
            <person name="Lucas S."/>
            <person name="Chen F."/>
            <person name="Tice H."/>
            <person name="Pitluck S."/>
            <person name="Cheng J.F."/>
            <person name="Copeland A."/>
            <person name="Saunders E."/>
            <person name="Brettin T."/>
            <person name="Detter J.C."/>
            <person name="Bruce D."/>
            <person name="Goodwin L."/>
            <person name="Pati A."/>
            <person name="Ivanova N."/>
            <person name="Mavromatis K."/>
            <person name="Ovchinnikova G."/>
            <person name="Chen A."/>
            <person name="Palaniappan K."/>
            <person name="Land M."/>
            <person name="Hauser L."/>
            <person name="Chang Y.J."/>
            <person name="Jeffries C.D."/>
            <person name="Chain P."/>
            <person name="Goker M."/>
            <person name="Bristow J."/>
            <person name="Eisen J.A."/>
            <person name="Markowitz V."/>
            <person name="Hugenholtz P."/>
            <person name="Kyrpides N.C."/>
            <person name="Klenk H.P."/>
            <person name="Han C."/>
        </authorList>
    </citation>
    <scope>NUCLEOTIDE SEQUENCE [LARGE SCALE GENOMIC DNA]</scope>
    <source>
        <strain evidence="10">ATCC 14870 / DSM 20603 / BCRC 15368 / CIP 55.134 / JCM 11481 / NBRC 15587 / NCTC 10816 / Prevot 55134</strain>
    </source>
</reference>
<feature type="domain" description="Coenzyme F420:L-glutamate ligase-like" evidence="8">
    <location>
        <begin position="23"/>
        <end position="219"/>
    </location>
</feature>
<keyword evidence="3" id="KW-0547">Nucleotide-binding</keyword>
<evidence type="ECO:0000313" key="10">
    <source>
        <dbReference type="Proteomes" id="UP000000628"/>
    </source>
</evidence>
<gene>
    <name evidence="9" type="ordered locus">Jden_0964</name>
</gene>
<dbReference type="EMBL" id="CP001706">
    <property type="protein sequence ID" value="ACV08620.1"/>
    <property type="molecule type" value="Genomic_DNA"/>
</dbReference>
<protein>
    <submittedName>
        <fullName evidence="9">F420-dependent oxidoreductase</fullName>
    </submittedName>
</protein>
<evidence type="ECO:0000256" key="5">
    <source>
        <dbReference type="ARBA" id="ARBA00022958"/>
    </source>
</evidence>
<evidence type="ECO:0000256" key="4">
    <source>
        <dbReference type="ARBA" id="ARBA00022842"/>
    </source>
</evidence>
<dbReference type="eggNOG" id="COG1478">
    <property type="taxonomic scope" value="Bacteria"/>
</dbReference>
<name>C7R2Z8_JONDD</name>
<dbReference type="GO" id="GO:0046872">
    <property type="term" value="F:metal ion binding"/>
    <property type="evidence" value="ECO:0007669"/>
    <property type="project" value="UniProtKB-KW"/>
</dbReference>
<keyword evidence="5" id="KW-0630">Potassium</keyword>
<evidence type="ECO:0000256" key="6">
    <source>
        <dbReference type="ARBA" id="ARBA00023134"/>
    </source>
</evidence>
<dbReference type="Gene3D" id="3.30.1330.100">
    <property type="entry name" value="CofE-like"/>
    <property type="match status" value="1"/>
</dbReference>
<sequence length="271" mass="28877">MIHDGAGKQGVSAALQVWAVHGVPEVTPGMSVAELVAQYAGALHDGDVVVVTSKIVSKAEGRVVRADDREAAITSQTVREVARRDRVDGPPLRIVENPLGLVMAAAGVDSSNTSEGTVLLLPEDPDYSARQIREFLWEKRTVNVAVIVSDTVGRPWRSGQTDIAIGVAGMQPWRDYRGQVDQAGRALHVTMSVIVDELAAASDVVRGKNNGRPLAVVRGVSEDVLPPGDHGPGARSLVRLGEDDLFARGSKEAFDEGFAAGLRARERRAPQ</sequence>
<dbReference type="GO" id="GO:0005525">
    <property type="term" value="F:GTP binding"/>
    <property type="evidence" value="ECO:0007669"/>
    <property type="project" value="UniProtKB-KW"/>
</dbReference>
<evidence type="ECO:0000256" key="3">
    <source>
        <dbReference type="ARBA" id="ARBA00022741"/>
    </source>
</evidence>
<dbReference type="PANTHER" id="PTHR47917:SF1">
    <property type="entry name" value="COENZYME F420:L-GLUTAMATE LIGASE"/>
    <property type="match status" value="1"/>
</dbReference>
<dbReference type="NCBIfam" id="TIGR01916">
    <property type="entry name" value="F420_cofE"/>
    <property type="match status" value="1"/>
</dbReference>
<dbReference type="InterPro" id="IPR008225">
    <property type="entry name" value="F420-0_g-glutamyl_ligase"/>
</dbReference>
<dbReference type="STRING" id="471856.Jden_0964"/>
<dbReference type="AlphaFoldDB" id="C7R2Z8"/>
<evidence type="ECO:0000259" key="8">
    <source>
        <dbReference type="Pfam" id="PF01996"/>
    </source>
</evidence>
<keyword evidence="1" id="KW-0436">Ligase</keyword>
<keyword evidence="2" id="KW-0479">Metal-binding</keyword>
<dbReference type="KEGG" id="jde:Jden_0964"/>
<evidence type="ECO:0000256" key="1">
    <source>
        <dbReference type="ARBA" id="ARBA00022598"/>
    </source>
</evidence>
<proteinExistence type="predicted"/>
<keyword evidence="4" id="KW-0460">Magnesium</keyword>
<dbReference type="Gene3D" id="3.90.1660.10">
    <property type="entry name" value="CofE-like domain"/>
    <property type="match status" value="1"/>
</dbReference>
<dbReference type="Pfam" id="PF01996">
    <property type="entry name" value="F420_ligase"/>
    <property type="match status" value="1"/>
</dbReference>
<keyword evidence="7" id="KW-0464">Manganese</keyword>